<proteinExistence type="predicted"/>
<dbReference type="Proteomes" id="UP000280668">
    <property type="component" value="Unassembled WGS sequence"/>
</dbReference>
<sequence>MGGMATSAPTRPRSSAARVVESGAAAPPTAGPDAPQPGASRYVPTGWLRAIVAGIEAAVLSWLVVVAPTVAAYVATAAAPALGEASWQQAAALGTEAWLLGHGGTAYLGGEIGLTVMPLGITLVSLVVSYACARRIRIADPALVFFLAAGFAAATALAPAPGAGGRLTAVAGAAAVAAVAAAVAVRRSGALVRGGLTWPEAVPAWIGAGARAGGWALLGLVLAASAVLALALAAGSDRSAAIHQGYLLDPFDSAMMLIAQAPLLATGAVWALAWVTGAGFSVGSGTHFAPGVAEVAPLPAIPVLGALPQPGNPGPLWLMALPVIAGVAAGVLLRRRGLPRLGEALGAAAVGAACVAMVASVLSWMASGSAGPGRLAEVGAHPPAVAGMVLVMTGLPLILTVLITHPRSLFAAATGLRRAWGWARDSAGELVNRVRGARSPSAPASGSRSPARGAPGKAESPAE</sequence>
<feature type="transmembrane region" description="Helical" evidence="2">
    <location>
        <begin position="288"/>
        <end position="308"/>
    </location>
</feature>
<keyword evidence="2" id="KW-0812">Transmembrane</keyword>
<keyword evidence="2" id="KW-0472">Membrane</keyword>
<feature type="compositionally biased region" description="Low complexity" evidence="1">
    <location>
        <begin position="23"/>
        <end position="38"/>
    </location>
</feature>
<feature type="transmembrane region" description="Helical" evidence="2">
    <location>
        <begin position="50"/>
        <end position="75"/>
    </location>
</feature>
<dbReference type="EMBL" id="RKHK01000001">
    <property type="protein sequence ID" value="ROR73638.1"/>
    <property type="molecule type" value="Genomic_DNA"/>
</dbReference>
<feature type="transmembrane region" description="Helical" evidence="2">
    <location>
        <begin position="143"/>
        <end position="161"/>
    </location>
</feature>
<feature type="region of interest" description="Disordered" evidence="1">
    <location>
        <begin position="433"/>
        <end position="463"/>
    </location>
</feature>
<feature type="region of interest" description="Disordered" evidence="1">
    <location>
        <begin position="1"/>
        <end position="38"/>
    </location>
</feature>
<reference evidence="3 4" key="1">
    <citation type="submission" date="2018-11" db="EMBL/GenBank/DDBJ databases">
        <title>Sequencing the genomes of 1000 actinobacteria strains.</title>
        <authorList>
            <person name="Klenk H.-P."/>
        </authorList>
    </citation>
    <scope>NUCLEOTIDE SEQUENCE [LARGE SCALE GENOMIC DNA]</scope>
    <source>
        <strain evidence="3 4">DSM 11294</strain>
    </source>
</reference>
<protein>
    <submittedName>
        <fullName evidence="3">Uncharacterized protein</fullName>
    </submittedName>
</protein>
<evidence type="ECO:0000256" key="1">
    <source>
        <dbReference type="SAM" id="MobiDB-lite"/>
    </source>
</evidence>
<feature type="transmembrane region" description="Helical" evidence="2">
    <location>
        <begin position="384"/>
        <end position="403"/>
    </location>
</feature>
<keyword evidence="4" id="KW-1185">Reference proteome</keyword>
<gene>
    <name evidence="3" type="ORF">EDD31_2025</name>
</gene>
<accession>A0A3N2BEF9</accession>
<feature type="transmembrane region" description="Helical" evidence="2">
    <location>
        <begin position="167"/>
        <end position="185"/>
    </location>
</feature>
<feature type="transmembrane region" description="Helical" evidence="2">
    <location>
        <begin position="345"/>
        <end position="364"/>
    </location>
</feature>
<name>A0A3N2BEF9_9MICO</name>
<evidence type="ECO:0000256" key="2">
    <source>
        <dbReference type="SAM" id="Phobius"/>
    </source>
</evidence>
<feature type="compositionally biased region" description="Low complexity" evidence="1">
    <location>
        <begin position="437"/>
        <end position="456"/>
    </location>
</feature>
<comment type="caution">
    <text evidence="3">The sequence shown here is derived from an EMBL/GenBank/DDBJ whole genome shotgun (WGS) entry which is preliminary data.</text>
</comment>
<dbReference type="AlphaFoldDB" id="A0A3N2BEF9"/>
<organism evidence="3 4">
    <name type="scientific">Bogoriella caseilytica</name>
    <dbReference type="NCBI Taxonomy" id="56055"/>
    <lineage>
        <taxon>Bacteria</taxon>
        <taxon>Bacillati</taxon>
        <taxon>Actinomycetota</taxon>
        <taxon>Actinomycetes</taxon>
        <taxon>Micrococcales</taxon>
        <taxon>Bogoriellaceae</taxon>
        <taxon>Bogoriella</taxon>
    </lineage>
</organism>
<keyword evidence="2" id="KW-1133">Transmembrane helix</keyword>
<feature type="transmembrane region" description="Helical" evidence="2">
    <location>
        <begin position="215"/>
        <end position="234"/>
    </location>
</feature>
<feature type="transmembrane region" description="Helical" evidence="2">
    <location>
        <begin position="254"/>
        <end position="276"/>
    </location>
</feature>
<feature type="transmembrane region" description="Helical" evidence="2">
    <location>
        <begin position="314"/>
        <end position="333"/>
    </location>
</feature>
<dbReference type="Pfam" id="PF19877">
    <property type="entry name" value="DUF6350"/>
    <property type="match status" value="1"/>
</dbReference>
<evidence type="ECO:0000313" key="3">
    <source>
        <dbReference type="EMBL" id="ROR73638.1"/>
    </source>
</evidence>
<dbReference type="InterPro" id="IPR045931">
    <property type="entry name" value="DUF6350"/>
</dbReference>
<feature type="transmembrane region" description="Helical" evidence="2">
    <location>
        <begin position="112"/>
        <end position="131"/>
    </location>
</feature>
<evidence type="ECO:0000313" key="4">
    <source>
        <dbReference type="Proteomes" id="UP000280668"/>
    </source>
</evidence>